<protein>
    <submittedName>
        <fullName evidence="1">Uncharacterized protein</fullName>
    </submittedName>
</protein>
<name>A0ABV2T6F0_9BACT</name>
<evidence type="ECO:0000313" key="1">
    <source>
        <dbReference type="EMBL" id="MET6997729.1"/>
    </source>
</evidence>
<keyword evidence="2" id="KW-1185">Reference proteome</keyword>
<dbReference type="Proteomes" id="UP001549749">
    <property type="component" value="Unassembled WGS sequence"/>
</dbReference>
<evidence type="ECO:0000313" key="2">
    <source>
        <dbReference type="Proteomes" id="UP001549749"/>
    </source>
</evidence>
<sequence length="48" mass="5207">MKSNPLVKDALLFVAAVLLVGVLHALKKDKHTTTYGVHHIVPGDDTEN</sequence>
<proteinExistence type="predicted"/>
<comment type="caution">
    <text evidence="1">The sequence shown here is derived from an EMBL/GenBank/DDBJ whole genome shotgun (WGS) entry which is preliminary data.</text>
</comment>
<gene>
    <name evidence="1" type="ORF">ABR189_10135</name>
</gene>
<reference evidence="1 2" key="1">
    <citation type="submission" date="2024-06" db="EMBL/GenBank/DDBJ databases">
        <title>Chitinophaga defluvii sp. nov., isolated from municipal sewage.</title>
        <authorList>
            <person name="Zhang L."/>
        </authorList>
    </citation>
    <scope>NUCLEOTIDE SEQUENCE [LARGE SCALE GENOMIC DNA]</scope>
    <source>
        <strain evidence="1 2">H8</strain>
    </source>
</reference>
<dbReference type="EMBL" id="JBEXAC010000001">
    <property type="protein sequence ID" value="MET6997729.1"/>
    <property type="molecule type" value="Genomic_DNA"/>
</dbReference>
<dbReference type="RefSeq" id="WP_354660364.1">
    <property type="nucleotide sequence ID" value="NZ_JBEXAC010000001.1"/>
</dbReference>
<accession>A0ABV2T6F0</accession>
<organism evidence="1 2">
    <name type="scientific">Chitinophaga defluvii</name>
    <dbReference type="NCBI Taxonomy" id="3163343"/>
    <lineage>
        <taxon>Bacteria</taxon>
        <taxon>Pseudomonadati</taxon>
        <taxon>Bacteroidota</taxon>
        <taxon>Chitinophagia</taxon>
        <taxon>Chitinophagales</taxon>
        <taxon>Chitinophagaceae</taxon>
        <taxon>Chitinophaga</taxon>
    </lineage>
</organism>